<accession>A0ABW8AQ90</accession>
<dbReference type="EMBL" id="JBITLV010000005">
    <property type="protein sequence ID" value="MFI7588530.1"/>
    <property type="molecule type" value="Genomic_DNA"/>
</dbReference>
<name>A0ABW8AQ90_9ACTN</name>
<dbReference type="InterPro" id="IPR056935">
    <property type="entry name" value="Rv0428c-like_C"/>
</dbReference>
<dbReference type="SUPFAM" id="SSF55729">
    <property type="entry name" value="Acyl-CoA N-acyltransferases (Nat)"/>
    <property type="match status" value="1"/>
</dbReference>
<dbReference type="Pfam" id="PF24553">
    <property type="entry name" value="Rv0428c_C"/>
    <property type="match status" value="1"/>
</dbReference>
<dbReference type="PROSITE" id="PS51186">
    <property type="entry name" value="GNAT"/>
    <property type="match status" value="1"/>
</dbReference>
<evidence type="ECO:0000313" key="3">
    <source>
        <dbReference type="Proteomes" id="UP001612915"/>
    </source>
</evidence>
<reference evidence="2 3" key="1">
    <citation type="submission" date="2024-10" db="EMBL/GenBank/DDBJ databases">
        <title>The Natural Products Discovery Center: Release of the First 8490 Sequenced Strains for Exploring Actinobacteria Biosynthetic Diversity.</title>
        <authorList>
            <person name="Kalkreuter E."/>
            <person name="Kautsar S.A."/>
            <person name="Yang D."/>
            <person name="Bader C.D."/>
            <person name="Teijaro C.N."/>
            <person name="Fluegel L."/>
            <person name="Davis C.M."/>
            <person name="Simpson J.R."/>
            <person name="Lauterbach L."/>
            <person name="Steele A.D."/>
            <person name="Gui C."/>
            <person name="Meng S."/>
            <person name="Li G."/>
            <person name="Viehrig K."/>
            <person name="Ye F."/>
            <person name="Su P."/>
            <person name="Kiefer A.F."/>
            <person name="Nichols A."/>
            <person name="Cepeda A.J."/>
            <person name="Yan W."/>
            <person name="Fan B."/>
            <person name="Jiang Y."/>
            <person name="Adhikari A."/>
            <person name="Zheng C.-J."/>
            <person name="Schuster L."/>
            <person name="Cowan T.M."/>
            <person name="Smanski M.J."/>
            <person name="Chevrette M.G."/>
            <person name="De Carvalho L.P.S."/>
            <person name="Shen B."/>
        </authorList>
    </citation>
    <scope>NUCLEOTIDE SEQUENCE [LARGE SCALE GENOMIC DNA]</scope>
    <source>
        <strain evidence="2 3">NPDC049639</strain>
    </source>
</reference>
<gene>
    <name evidence="2" type="ORF">ACIB24_15785</name>
</gene>
<dbReference type="Gene3D" id="3.40.630.30">
    <property type="match status" value="1"/>
</dbReference>
<dbReference type="InterPro" id="IPR016181">
    <property type="entry name" value="Acyl_CoA_acyltransferase"/>
</dbReference>
<organism evidence="2 3">
    <name type="scientific">Spongisporangium articulatum</name>
    <dbReference type="NCBI Taxonomy" id="3362603"/>
    <lineage>
        <taxon>Bacteria</taxon>
        <taxon>Bacillati</taxon>
        <taxon>Actinomycetota</taxon>
        <taxon>Actinomycetes</taxon>
        <taxon>Kineosporiales</taxon>
        <taxon>Kineosporiaceae</taxon>
        <taxon>Spongisporangium</taxon>
    </lineage>
</organism>
<dbReference type="RefSeq" id="WP_398282333.1">
    <property type="nucleotide sequence ID" value="NZ_JBITLV010000005.1"/>
</dbReference>
<comment type="caution">
    <text evidence="2">The sequence shown here is derived from an EMBL/GenBank/DDBJ whole genome shotgun (WGS) entry which is preliminary data.</text>
</comment>
<evidence type="ECO:0000313" key="2">
    <source>
        <dbReference type="EMBL" id="MFI7588530.1"/>
    </source>
</evidence>
<proteinExistence type="predicted"/>
<sequence length="329" mass="34805">MSTDWNALVGTRVVARVRSPNGLYDVLGDLIGADDDLLRIVTKRGERQVPRANVIAGGPVPPAPSRAAPPHRALSVGDLEVVMADHWRAPETDWLGGWLLRAAGGFTRRANSALAVGEPGMPLDVAVLEVTDWYSDRGMTPLAATPHPTIDEEDAGQLLAAAEAFRAAGWQEVPGAGATVLTAPTGEVRAPRDLPAGLTLDLLEAPDAAWLARYHYRGEAVPPVGRELLASAPEQVFAAVRDGGTTVAVARGSLARRWAGVTAVEVDPAYRRRGLGAALVARLGEWAWQHRAAAVYVQVGEGNEAGFALYGAAGFETHHTYAYLTPTSP</sequence>
<dbReference type="InterPro" id="IPR000182">
    <property type="entry name" value="GNAT_dom"/>
</dbReference>
<dbReference type="CDD" id="cd04301">
    <property type="entry name" value="NAT_SF"/>
    <property type="match status" value="1"/>
</dbReference>
<feature type="domain" description="N-acetyltransferase" evidence="1">
    <location>
        <begin position="200"/>
        <end position="329"/>
    </location>
</feature>
<keyword evidence="3" id="KW-1185">Reference proteome</keyword>
<protein>
    <submittedName>
        <fullName evidence="2">GNAT family N-acetyltransferase</fullName>
    </submittedName>
</protein>
<evidence type="ECO:0000259" key="1">
    <source>
        <dbReference type="PROSITE" id="PS51186"/>
    </source>
</evidence>
<dbReference type="Proteomes" id="UP001612915">
    <property type="component" value="Unassembled WGS sequence"/>
</dbReference>